<comment type="caution">
    <text evidence="1">The sequence shown here is derived from an EMBL/GenBank/DDBJ whole genome shotgun (WGS) entry which is preliminary data.</text>
</comment>
<evidence type="ECO:0000313" key="1">
    <source>
        <dbReference type="EMBL" id="RHY25563.1"/>
    </source>
</evidence>
<reference evidence="1 2" key="1">
    <citation type="submission" date="2018-08" db="EMBL/GenBank/DDBJ databases">
        <title>Aphanomyces genome sequencing and annotation.</title>
        <authorList>
            <person name="Minardi D."/>
            <person name="Oidtmann B."/>
            <person name="Van Der Giezen M."/>
            <person name="Studholme D.J."/>
        </authorList>
    </citation>
    <scope>NUCLEOTIDE SEQUENCE [LARGE SCALE GENOMIC DNA]</scope>
    <source>
        <strain evidence="1 2">NJM0002</strain>
    </source>
</reference>
<dbReference type="Proteomes" id="UP000285060">
    <property type="component" value="Unassembled WGS sequence"/>
</dbReference>
<sequence>MHTSVIESAQPLFDIPTDENSVDDEYNVAFDDSEPPVPPRQHLATTSTRTSGISGIQAQFVASGVILDDLSFLEPDLCTLADWQAEVDARMAMPTKLAPTRELDNELVSLLTEMKPKAHFMIAATYYMTHPKQWHVFMRNPIVHESCRTLGIAMETLQHRSLESFRRDHANVVPEMVARVRHQAHERERQECIALILQTQPLLQAKHETAAGGPSTPTSPDVATVRHHKDRMAMEAPKQTKEDTDRMRLIREAKLLENAERWKDTKESIRRAATRRADATELGFKKKEFEAEVKRKGRDAKAEQDQRRKLIIERVVKQKTTVELKPQSAQEQRLVNEVCPISKGLYSHVPCMFV</sequence>
<proteinExistence type="predicted"/>
<dbReference type="VEuPathDB" id="FungiDB:H310_03765"/>
<accession>A0A418ALM4</accession>
<dbReference type="AlphaFoldDB" id="A0A418ALM4"/>
<keyword evidence="2" id="KW-1185">Reference proteome</keyword>
<name>A0A418ALM4_9STRA</name>
<protein>
    <submittedName>
        <fullName evidence="1">Uncharacterized protein</fullName>
    </submittedName>
</protein>
<gene>
    <name evidence="1" type="ORF">DYB32_008234</name>
</gene>
<evidence type="ECO:0000313" key="2">
    <source>
        <dbReference type="Proteomes" id="UP000285060"/>
    </source>
</evidence>
<organism evidence="1 2">
    <name type="scientific">Aphanomyces invadans</name>
    <dbReference type="NCBI Taxonomy" id="157072"/>
    <lineage>
        <taxon>Eukaryota</taxon>
        <taxon>Sar</taxon>
        <taxon>Stramenopiles</taxon>
        <taxon>Oomycota</taxon>
        <taxon>Saprolegniomycetes</taxon>
        <taxon>Saprolegniales</taxon>
        <taxon>Verrucalvaceae</taxon>
        <taxon>Aphanomyces</taxon>
    </lineage>
</organism>
<dbReference type="EMBL" id="QUSY01001256">
    <property type="protein sequence ID" value="RHY25563.1"/>
    <property type="molecule type" value="Genomic_DNA"/>
</dbReference>